<name>A0A6A6TFA3_9PLEO</name>
<feature type="region of interest" description="Disordered" evidence="1">
    <location>
        <begin position="263"/>
        <end position="285"/>
    </location>
</feature>
<keyword evidence="3" id="KW-1185">Reference proteome</keyword>
<sequence length="385" mass="41534">MASPTPSTSNALSSPPGAANISTRDYIYLLPYPLPPGSPIPYTPGLPTHNPLNLPPHPAEPTSTLVLTSPSSTFLDIRINRPMHASEPLLPNDGNPHAARLEWAFAGTSFSAPVADLADLPHGQPPPGQEARDLYESVTYSKWVHWVDSRRAVGAHEEGEGVWRMPADTGTMYTFKRGVEGGFNEGGNLTLEFGVGEYPRLRVVGGGGGAGGRDGGDGEGGMGEQRPVQMHHEEMWRDVPLLACWPETKKQCVVLRVEAAVPASTTSSASSSTTNPDPSSASPTPATIPIRGLIIRLGQYIQGFLKSGSSNTIERWEFTERIERHDRPEVKESEMERVVGGDWVRVARIGDAFLPCAVAMKEGVVLGAKVEYGGVEWVVEEVVEW</sequence>
<dbReference type="Gene3D" id="2.40.128.320">
    <property type="entry name" value="Protein HRI1, N-terminal domain"/>
    <property type="match status" value="1"/>
</dbReference>
<dbReference type="OrthoDB" id="4045395at2759"/>
<proteinExistence type="predicted"/>
<gene>
    <name evidence="2" type="ORF">K491DRAFT_690565</name>
</gene>
<evidence type="ECO:0000313" key="3">
    <source>
        <dbReference type="Proteomes" id="UP000799324"/>
    </source>
</evidence>
<accession>A0A6A6TFA3</accession>
<dbReference type="Pfam" id="PF16815">
    <property type="entry name" value="HRI1"/>
    <property type="match status" value="1"/>
</dbReference>
<reference evidence="2" key="1">
    <citation type="journal article" date="2020" name="Stud. Mycol.">
        <title>101 Dothideomycetes genomes: a test case for predicting lifestyles and emergence of pathogens.</title>
        <authorList>
            <person name="Haridas S."/>
            <person name="Albert R."/>
            <person name="Binder M."/>
            <person name="Bloem J."/>
            <person name="Labutti K."/>
            <person name="Salamov A."/>
            <person name="Andreopoulos B."/>
            <person name="Baker S."/>
            <person name="Barry K."/>
            <person name="Bills G."/>
            <person name="Bluhm B."/>
            <person name="Cannon C."/>
            <person name="Castanera R."/>
            <person name="Culley D."/>
            <person name="Daum C."/>
            <person name="Ezra D."/>
            <person name="Gonzalez J."/>
            <person name="Henrissat B."/>
            <person name="Kuo A."/>
            <person name="Liang C."/>
            <person name="Lipzen A."/>
            <person name="Lutzoni F."/>
            <person name="Magnuson J."/>
            <person name="Mondo S."/>
            <person name="Nolan M."/>
            <person name="Ohm R."/>
            <person name="Pangilinan J."/>
            <person name="Park H.-J."/>
            <person name="Ramirez L."/>
            <person name="Alfaro M."/>
            <person name="Sun H."/>
            <person name="Tritt A."/>
            <person name="Yoshinaga Y."/>
            <person name="Zwiers L.-H."/>
            <person name="Turgeon B."/>
            <person name="Goodwin S."/>
            <person name="Spatafora J."/>
            <person name="Crous P."/>
            <person name="Grigoriev I."/>
        </authorList>
    </citation>
    <scope>NUCLEOTIDE SEQUENCE</scope>
    <source>
        <strain evidence="2">CBS 122681</strain>
    </source>
</reference>
<dbReference type="Proteomes" id="UP000799324">
    <property type="component" value="Unassembled WGS sequence"/>
</dbReference>
<evidence type="ECO:0000256" key="1">
    <source>
        <dbReference type="SAM" id="MobiDB-lite"/>
    </source>
</evidence>
<protein>
    <recommendedName>
        <fullName evidence="4">Protein HRI1</fullName>
    </recommendedName>
</protein>
<dbReference type="InterPro" id="IPR031818">
    <property type="entry name" value="Hri1"/>
</dbReference>
<dbReference type="AlphaFoldDB" id="A0A6A6TFA3"/>
<evidence type="ECO:0008006" key="4">
    <source>
        <dbReference type="Google" id="ProtNLM"/>
    </source>
</evidence>
<evidence type="ECO:0000313" key="2">
    <source>
        <dbReference type="EMBL" id="KAF2658011.1"/>
    </source>
</evidence>
<organism evidence="2 3">
    <name type="scientific">Lophiostoma macrostomum CBS 122681</name>
    <dbReference type="NCBI Taxonomy" id="1314788"/>
    <lineage>
        <taxon>Eukaryota</taxon>
        <taxon>Fungi</taxon>
        <taxon>Dikarya</taxon>
        <taxon>Ascomycota</taxon>
        <taxon>Pezizomycotina</taxon>
        <taxon>Dothideomycetes</taxon>
        <taxon>Pleosporomycetidae</taxon>
        <taxon>Pleosporales</taxon>
        <taxon>Lophiostomataceae</taxon>
        <taxon>Lophiostoma</taxon>
    </lineage>
</organism>
<dbReference type="EMBL" id="MU004319">
    <property type="protein sequence ID" value="KAF2658011.1"/>
    <property type="molecule type" value="Genomic_DNA"/>
</dbReference>
<dbReference type="CDD" id="cd11693">
    <property type="entry name" value="HRI1_C_like"/>
    <property type="match status" value="1"/>
</dbReference>
<dbReference type="InterPro" id="IPR043047">
    <property type="entry name" value="Hri1_N_sf"/>
</dbReference>